<feature type="transmembrane region" description="Helical" evidence="1">
    <location>
        <begin position="70"/>
        <end position="89"/>
    </location>
</feature>
<dbReference type="InterPro" id="IPR004445">
    <property type="entry name" value="GltS"/>
</dbReference>
<keyword evidence="1" id="KW-0769">Symport</keyword>
<feature type="transmembrane region" description="Helical" evidence="1">
    <location>
        <begin position="38"/>
        <end position="58"/>
    </location>
</feature>
<feature type="transmembrane region" description="Helical" evidence="1">
    <location>
        <begin position="96"/>
        <end position="123"/>
    </location>
</feature>
<protein>
    <recommendedName>
        <fullName evidence="1 2">Sodium/glutamate symporter</fullName>
    </recommendedName>
</protein>
<gene>
    <name evidence="3" type="primary">gltS</name>
    <name evidence="3" type="ORF">HCR03_16855</name>
</gene>
<sequence>MTEINLDMFQAGAVAALVYCLGRFLIEKVPVLNKYCIPAPVVGGLIFSILNLCLHLSGVAEIGFDSTLQTVFMTIFFCTVGFTACFSLLKKGGIQVLMYLGLALGMVILQDLIGGGLAGVFGIDPKLGLCMGSIPLVGGHGTSAAFGPMLEKNFGVVGATTVAIAAATFGLVAGGVMGGPLARRRIQKHGLHSTALEENITDAEAEEKTTIHPQRFVNASLFIAVAIGAGTLVVALFKSWGITVPGYIGAMLVAVVIRNVWDAGKKEVPMPEIDSLGNLSLQLFLAMALMGLKLWQLASLAVPMIVILLVQTILMASYAYFAVFNLMGRDYEAAAMTTAFCGFGMGATPNAMANMGVLADRYGPCPRAYFIVPLVGSLFIDMFNSGILTIFINLFP</sequence>
<dbReference type="GO" id="GO:0015813">
    <property type="term" value="P:L-glutamate transmembrane transport"/>
    <property type="evidence" value="ECO:0007669"/>
    <property type="project" value="UniProtKB-UniRule"/>
</dbReference>
<dbReference type="Pfam" id="PF03616">
    <property type="entry name" value="Glt_symporter"/>
    <property type="match status" value="1"/>
</dbReference>
<comment type="function">
    <text evidence="1">Catalyzes the sodium-dependent transport of glutamate.</text>
</comment>
<dbReference type="EMBL" id="CP060286">
    <property type="protein sequence ID" value="QNK40318.1"/>
    <property type="molecule type" value="Genomic_DNA"/>
</dbReference>
<dbReference type="PANTHER" id="PTHR36178:SF1">
    <property type="entry name" value="SODIUM_GLUTAMATE SYMPORTER"/>
    <property type="match status" value="1"/>
</dbReference>
<keyword evidence="1" id="KW-0739">Sodium transport</keyword>
<dbReference type="PANTHER" id="PTHR36178">
    <property type="entry name" value="SLR0625 PROTEIN"/>
    <property type="match status" value="1"/>
</dbReference>
<keyword evidence="1" id="KW-0472">Membrane</keyword>
<comment type="similarity">
    <text evidence="1">Belongs to the glutamate:Na(+) symporter (ESS) (TC 2.A.27) family.</text>
</comment>
<feature type="transmembrane region" description="Helical" evidence="1">
    <location>
        <begin position="216"/>
        <end position="236"/>
    </location>
</feature>
<keyword evidence="1" id="KW-0915">Sodium</keyword>
<evidence type="ECO:0000256" key="1">
    <source>
        <dbReference type="HAMAP-Rule" id="MF_02062"/>
    </source>
</evidence>
<comment type="subcellular location">
    <subcellularLocation>
        <location evidence="1">Cell membrane</location>
        <topology evidence="1">Multi-pass membrane protein</topology>
    </subcellularLocation>
</comment>
<evidence type="ECO:0000256" key="2">
    <source>
        <dbReference type="NCBIfam" id="TIGR00210"/>
    </source>
</evidence>
<evidence type="ECO:0000313" key="4">
    <source>
        <dbReference type="Proteomes" id="UP000515909"/>
    </source>
</evidence>
<accession>A0A7G8T9M7</accession>
<keyword evidence="1" id="KW-0812">Transmembrane</keyword>
<reference evidence="3 4" key="1">
    <citation type="submission" date="2020-08" db="EMBL/GenBank/DDBJ databases">
        <title>The isolate Caproiciproducens sp. 7D4C2 produces n-caproate at mildly acidic conditions from hexoses: genome and rBOX comparison with related strains and chain-elongating bacteria.</title>
        <authorList>
            <person name="Esquivel-Elizondo S."/>
            <person name="Bagci C."/>
            <person name="Temovska M."/>
            <person name="Jeon B.S."/>
            <person name="Bessarab I."/>
            <person name="Williams R.B.H."/>
            <person name="Huson D.H."/>
            <person name="Angenent L.T."/>
        </authorList>
    </citation>
    <scope>NUCLEOTIDE SEQUENCE [LARGE SCALE GENOMIC DNA]</scope>
    <source>
        <strain evidence="3 4">7D4C2</strain>
    </source>
</reference>
<dbReference type="RefSeq" id="WP_187035546.1">
    <property type="nucleotide sequence ID" value="NZ_CP060286.1"/>
</dbReference>
<dbReference type="GO" id="GO:0005886">
    <property type="term" value="C:plasma membrane"/>
    <property type="evidence" value="ECO:0007669"/>
    <property type="project" value="UniProtKB-SubCell"/>
</dbReference>
<feature type="transmembrane region" description="Helical" evidence="1">
    <location>
        <begin position="331"/>
        <end position="348"/>
    </location>
</feature>
<dbReference type="AlphaFoldDB" id="A0A7G8T9M7"/>
<organism evidence="3 4">
    <name type="scientific">Caproicibacter fermentans</name>
    <dbReference type="NCBI Taxonomy" id="2576756"/>
    <lineage>
        <taxon>Bacteria</taxon>
        <taxon>Bacillati</taxon>
        <taxon>Bacillota</taxon>
        <taxon>Clostridia</taxon>
        <taxon>Eubacteriales</taxon>
        <taxon>Acutalibacteraceae</taxon>
        <taxon>Caproicibacter</taxon>
    </lineage>
</organism>
<dbReference type="GO" id="GO:0015501">
    <property type="term" value="F:glutamate:sodium symporter activity"/>
    <property type="evidence" value="ECO:0007669"/>
    <property type="project" value="UniProtKB-UniRule"/>
</dbReference>
<name>A0A7G8T9M7_9FIRM</name>
<dbReference type="Proteomes" id="UP000515909">
    <property type="component" value="Chromosome"/>
</dbReference>
<proteinExistence type="inferred from homology"/>
<keyword evidence="1" id="KW-0029">Amino-acid transport</keyword>
<keyword evidence="1" id="KW-0406">Ion transport</keyword>
<feature type="transmembrane region" description="Helical" evidence="1">
    <location>
        <begin position="156"/>
        <end position="178"/>
    </location>
</feature>
<feature type="transmembrane region" description="Helical" evidence="1">
    <location>
        <begin position="301"/>
        <end position="324"/>
    </location>
</feature>
<keyword evidence="1" id="KW-1003">Cell membrane</keyword>
<dbReference type="KEGG" id="cfem:HCR03_16855"/>
<feature type="transmembrane region" description="Helical" evidence="1">
    <location>
        <begin position="242"/>
        <end position="261"/>
    </location>
</feature>
<dbReference type="NCBIfam" id="TIGR00210">
    <property type="entry name" value="gltS"/>
    <property type="match status" value="1"/>
</dbReference>
<evidence type="ECO:0000313" key="3">
    <source>
        <dbReference type="EMBL" id="QNK40318.1"/>
    </source>
</evidence>
<feature type="transmembrane region" description="Helical" evidence="1">
    <location>
        <begin position="6"/>
        <end position="26"/>
    </location>
</feature>
<feature type="transmembrane region" description="Helical" evidence="1">
    <location>
        <begin position="368"/>
        <end position="395"/>
    </location>
</feature>
<dbReference type="HAMAP" id="MF_02062">
    <property type="entry name" value="GltS"/>
    <property type="match status" value="1"/>
</dbReference>
<keyword evidence="1" id="KW-1133">Transmembrane helix</keyword>
<keyword evidence="1" id="KW-0813">Transport</keyword>